<dbReference type="EMBL" id="WOCE01000005">
    <property type="protein sequence ID" value="KAE9614445.1"/>
    <property type="molecule type" value="Genomic_DNA"/>
</dbReference>
<reference evidence="2" key="1">
    <citation type="journal article" date="2020" name="Nat. Commun.">
        <title>Genome sequence of the cluster root forming white lupin.</title>
        <authorList>
            <person name="Hufnagel B."/>
            <person name="Marques A."/>
            <person name="Soriano A."/>
            <person name="Marques L."/>
            <person name="Divol F."/>
            <person name="Doumas P."/>
            <person name="Sallet E."/>
            <person name="Mancinotti D."/>
            <person name="Carrere S."/>
            <person name="Marande W."/>
            <person name="Arribat S."/>
            <person name="Keller J."/>
            <person name="Huneau C."/>
            <person name="Blein T."/>
            <person name="Aime D."/>
            <person name="Laguerre M."/>
            <person name="Taylor J."/>
            <person name="Schubert V."/>
            <person name="Nelson M."/>
            <person name="Geu-Flores F."/>
            <person name="Crespi M."/>
            <person name="Gallardo-Guerrero K."/>
            <person name="Delaux P.-M."/>
            <person name="Salse J."/>
            <person name="Berges H."/>
            <person name="Guyot R."/>
            <person name="Gouzy J."/>
            <person name="Peret B."/>
        </authorList>
    </citation>
    <scope>NUCLEOTIDE SEQUENCE [LARGE SCALE GENOMIC DNA]</scope>
    <source>
        <strain evidence="2">cv. Amiga</strain>
    </source>
</reference>
<protein>
    <submittedName>
        <fullName evidence="1">Uncharacterized protein</fullName>
    </submittedName>
</protein>
<gene>
    <name evidence="1" type="ORF">Lalb_Chr05g0228241</name>
</gene>
<keyword evidence="2" id="KW-1185">Reference proteome</keyword>
<organism evidence="1 2">
    <name type="scientific">Lupinus albus</name>
    <name type="common">White lupine</name>
    <name type="synonym">Lupinus termis</name>
    <dbReference type="NCBI Taxonomy" id="3870"/>
    <lineage>
        <taxon>Eukaryota</taxon>
        <taxon>Viridiplantae</taxon>
        <taxon>Streptophyta</taxon>
        <taxon>Embryophyta</taxon>
        <taxon>Tracheophyta</taxon>
        <taxon>Spermatophyta</taxon>
        <taxon>Magnoliopsida</taxon>
        <taxon>eudicotyledons</taxon>
        <taxon>Gunneridae</taxon>
        <taxon>Pentapetalae</taxon>
        <taxon>rosids</taxon>
        <taxon>fabids</taxon>
        <taxon>Fabales</taxon>
        <taxon>Fabaceae</taxon>
        <taxon>Papilionoideae</taxon>
        <taxon>50 kb inversion clade</taxon>
        <taxon>genistoids sensu lato</taxon>
        <taxon>core genistoids</taxon>
        <taxon>Genisteae</taxon>
        <taxon>Lupinus</taxon>
    </lineage>
</organism>
<accession>A0A6A4QJ24</accession>
<evidence type="ECO:0000313" key="1">
    <source>
        <dbReference type="EMBL" id="KAE9614445.1"/>
    </source>
</evidence>
<dbReference type="AlphaFoldDB" id="A0A6A4QJ24"/>
<evidence type="ECO:0000313" key="2">
    <source>
        <dbReference type="Proteomes" id="UP000447434"/>
    </source>
</evidence>
<proteinExistence type="predicted"/>
<name>A0A6A4QJ24_LUPAL</name>
<comment type="caution">
    <text evidence="1">The sequence shown here is derived from an EMBL/GenBank/DDBJ whole genome shotgun (WGS) entry which is preliminary data.</text>
</comment>
<sequence length="53" mass="5905">MVLCFSQSKYIRDLLDIANLSSTKSSITPMANNCKISKHGITILRIPLSRDPL</sequence>
<dbReference type="Proteomes" id="UP000447434">
    <property type="component" value="Chromosome 5"/>
</dbReference>